<feature type="signal peptide" evidence="8">
    <location>
        <begin position="1"/>
        <end position="21"/>
    </location>
</feature>
<accession>A0A0D1C2C4</accession>
<comment type="subcellular location">
    <subcellularLocation>
        <location evidence="1">Cell membrane</location>
        <topology evidence="1">Lipid-anchor</topology>
    </subcellularLocation>
</comment>
<dbReference type="Proteomes" id="UP000032250">
    <property type="component" value="Unassembled WGS sequence"/>
</dbReference>
<dbReference type="Pfam" id="PF02608">
    <property type="entry name" value="Bmp"/>
    <property type="match status" value="1"/>
</dbReference>
<dbReference type="Gene3D" id="3.40.50.2300">
    <property type="match status" value="2"/>
</dbReference>
<dbReference type="PANTHER" id="PTHR34296">
    <property type="entry name" value="TRANSCRIPTIONAL ACTIVATOR PROTEIN MED"/>
    <property type="match status" value="1"/>
</dbReference>
<comment type="similarity">
    <text evidence="2">Belongs to the BMP lipoprotein family.</text>
</comment>
<evidence type="ECO:0000256" key="2">
    <source>
        <dbReference type="ARBA" id="ARBA00008610"/>
    </source>
</evidence>
<evidence type="ECO:0000256" key="1">
    <source>
        <dbReference type="ARBA" id="ARBA00004193"/>
    </source>
</evidence>
<dbReference type="PROSITE" id="PS51257">
    <property type="entry name" value="PROKAR_LIPOPROTEIN"/>
    <property type="match status" value="1"/>
</dbReference>
<dbReference type="HOGENOM" id="CLU_038813_0_0_9"/>
<keyword evidence="4 8" id="KW-0732">Signal</keyword>
<dbReference type="GO" id="GO:0005886">
    <property type="term" value="C:plasma membrane"/>
    <property type="evidence" value="ECO:0007669"/>
    <property type="project" value="UniProtKB-SubCell"/>
</dbReference>
<evidence type="ECO:0000259" key="9">
    <source>
        <dbReference type="Pfam" id="PF02608"/>
    </source>
</evidence>
<dbReference type="InterPro" id="IPR003760">
    <property type="entry name" value="PnrA-like"/>
</dbReference>
<proteinExistence type="inferred from homology"/>
<feature type="chain" id="PRO_5038675178" evidence="8">
    <location>
        <begin position="22"/>
        <end position="367"/>
    </location>
</feature>
<feature type="domain" description="ABC transporter substrate-binding protein PnrA-like" evidence="9">
    <location>
        <begin position="45"/>
        <end position="350"/>
    </location>
</feature>
<comment type="caution">
    <text evidence="10">The sequence shown here is derived from an EMBL/GenBank/DDBJ whole genome shotgun (WGS) entry which is preliminary data.</text>
</comment>
<dbReference type="EMBL" id="JXSU01000006">
    <property type="protein sequence ID" value="KIS25211.1"/>
    <property type="molecule type" value="Genomic_DNA"/>
</dbReference>
<dbReference type="PANTHER" id="PTHR34296:SF2">
    <property type="entry name" value="ABC TRANSPORTER GUANOSINE-BINDING PROTEIN NUPN"/>
    <property type="match status" value="1"/>
</dbReference>
<dbReference type="OrthoDB" id="9769871at2"/>
<gene>
    <name evidence="10" type="ORF">N495_01120</name>
</gene>
<evidence type="ECO:0000256" key="4">
    <source>
        <dbReference type="ARBA" id="ARBA00022729"/>
    </source>
</evidence>
<evidence type="ECO:0000256" key="3">
    <source>
        <dbReference type="ARBA" id="ARBA00022475"/>
    </source>
</evidence>
<protein>
    <submittedName>
        <fullName evidence="10">Lipoprotein</fullName>
    </submittedName>
</protein>
<evidence type="ECO:0000256" key="7">
    <source>
        <dbReference type="SAM" id="MobiDB-lite"/>
    </source>
</evidence>
<dbReference type="RefSeq" id="WP_003487746.1">
    <property type="nucleotide sequence ID" value="NZ_JXSU01000006.1"/>
</dbReference>
<dbReference type="InterPro" id="IPR050957">
    <property type="entry name" value="BMP_lipoprotein"/>
</dbReference>
<sequence>MKKKKIIALLATAVMAVSLFAGCGSKDSAGEQSAEKKEKVKIGLSTDEGGLNDKSFNQSADAGVKKAQKELNVDYKPIESKQKEDYESNLEALVNDGSSLTFGIGYQMETAMTNVAKKYPDKNFAIVDTDKVKQPNVQCLTFKDNEGSFLMGVIAGKMTKTNKVGFIGGKDSAAINKFEVGFIAGVKSVNPEAAKGLIGTKDKPGSMVKYADSFADTNKGYELGKSLYGAGCDVVYHAAGGVGIGLFKAAKELNKPDKRIWAIGVDEDQAAKVPEYADIILSSMIKRVDAATFNATKEVVDGTFKGGKHIELGLKEDGVGIAPTSNKNTTKDVLDLVEKYKTAIKEGKIKVPATREELVKFTPTEIK</sequence>
<keyword evidence="6 10" id="KW-0449">Lipoprotein</keyword>
<evidence type="ECO:0000313" key="10">
    <source>
        <dbReference type="EMBL" id="KIS25211.1"/>
    </source>
</evidence>
<keyword evidence="3" id="KW-1003">Cell membrane</keyword>
<dbReference type="SUPFAM" id="SSF53822">
    <property type="entry name" value="Periplasmic binding protein-like I"/>
    <property type="match status" value="1"/>
</dbReference>
<name>A0A0D1C2C4_CLOBO</name>
<evidence type="ECO:0000256" key="6">
    <source>
        <dbReference type="ARBA" id="ARBA00023288"/>
    </source>
</evidence>
<organism evidence="10 11">
    <name type="scientific">Clostridium botulinum B2 450</name>
    <dbReference type="NCBI Taxonomy" id="1379739"/>
    <lineage>
        <taxon>Bacteria</taxon>
        <taxon>Bacillati</taxon>
        <taxon>Bacillota</taxon>
        <taxon>Clostridia</taxon>
        <taxon>Eubacteriales</taxon>
        <taxon>Clostridiaceae</taxon>
        <taxon>Clostridium</taxon>
    </lineage>
</organism>
<feature type="region of interest" description="Disordered" evidence="7">
    <location>
        <begin position="25"/>
        <end position="57"/>
    </location>
</feature>
<evidence type="ECO:0000256" key="8">
    <source>
        <dbReference type="SAM" id="SignalP"/>
    </source>
</evidence>
<dbReference type="InterPro" id="IPR028082">
    <property type="entry name" value="Peripla_BP_I"/>
</dbReference>
<evidence type="ECO:0000313" key="11">
    <source>
        <dbReference type="Proteomes" id="UP000032250"/>
    </source>
</evidence>
<keyword evidence="5" id="KW-0472">Membrane</keyword>
<dbReference type="PATRIC" id="fig|1379739.3.peg.522"/>
<dbReference type="AlphaFoldDB" id="A0A0D1C2C4"/>
<evidence type="ECO:0000256" key="5">
    <source>
        <dbReference type="ARBA" id="ARBA00023136"/>
    </source>
</evidence>
<dbReference type="CDD" id="cd06354">
    <property type="entry name" value="PBP1_PrnA-like"/>
    <property type="match status" value="1"/>
</dbReference>
<reference evidence="10 11" key="1">
    <citation type="submission" date="2014-06" db="EMBL/GenBank/DDBJ databases">
        <title>Genome characterization of distinct group I Clostridium botulinum lineages.</title>
        <authorList>
            <person name="Giordani F."/>
            <person name="Anselmo A."/>
            <person name="Fillo S."/>
            <person name="Palozzi A.M."/>
            <person name="Fortunato A."/>
            <person name="Gentile B."/>
            <person name="Ciammaruconi A."/>
            <person name="Anniballi F."/>
            <person name="De Medici D."/>
            <person name="Lista F."/>
        </authorList>
    </citation>
    <scope>NUCLEOTIDE SEQUENCE [LARGE SCALE GENOMIC DNA]</scope>
    <source>
        <strain evidence="10 11">B2 450</strain>
    </source>
</reference>